<evidence type="ECO:0000259" key="4">
    <source>
        <dbReference type="PROSITE" id="PS51831"/>
    </source>
</evidence>
<gene>
    <name evidence="3" type="primary">dgt</name>
    <name evidence="5" type="ORF">TW72_05800</name>
</gene>
<comment type="function">
    <text evidence="3">dGTPase preferentially hydrolyzes dGTP over the other canonical NTPs.</text>
</comment>
<keyword evidence="6" id="KW-1185">Reference proteome</keyword>
<dbReference type="eggNOG" id="COG0232">
    <property type="taxonomic scope" value="Bacteria"/>
</dbReference>
<comment type="similarity">
    <text evidence="3">Belongs to the dGTPase family. Type 1 subfamily.</text>
</comment>
<dbReference type="InterPro" id="IPR023293">
    <property type="entry name" value="dGTP_triP_hydro_central_sf"/>
</dbReference>
<dbReference type="InterPro" id="IPR006674">
    <property type="entry name" value="HD_domain"/>
</dbReference>
<dbReference type="Proteomes" id="UP000033664">
    <property type="component" value="Unassembled WGS sequence"/>
</dbReference>
<dbReference type="GO" id="GO:0000287">
    <property type="term" value="F:magnesium ion binding"/>
    <property type="evidence" value="ECO:0007669"/>
    <property type="project" value="UniProtKB-UniRule"/>
</dbReference>
<dbReference type="InterPro" id="IPR006261">
    <property type="entry name" value="dGTPase"/>
</dbReference>
<keyword evidence="1 3" id="KW-0378">Hydrolase</keyword>
<feature type="domain" description="HD" evidence="4">
    <location>
        <begin position="57"/>
        <end position="248"/>
    </location>
</feature>
<evidence type="ECO:0000313" key="5">
    <source>
        <dbReference type="EMBL" id="KJZ00229.1"/>
    </source>
</evidence>
<evidence type="ECO:0000256" key="1">
    <source>
        <dbReference type="ARBA" id="ARBA00022801"/>
    </source>
</evidence>
<reference evidence="5 6" key="1">
    <citation type="journal article" date="2015" name="BMC Genomics">
        <title>Genome mining reveals unlocked bioactive potential of marine Gram-negative bacteria.</title>
        <authorList>
            <person name="Machado H."/>
            <person name="Sonnenschein E.C."/>
            <person name="Melchiorsen J."/>
            <person name="Gram L."/>
        </authorList>
    </citation>
    <scope>NUCLEOTIDE SEQUENCE [LARGE SCALE GENOMIC DNA]</scope>
    <source>
        <strain evidence="5 6">S3137</strain>
    </source>
</reference>
<dbReference type="PATRIC" id="fig|151081.8.peg.3098"/>
<evidence type="ECO:0000256" key="2">
    <source>
        <dbReference type="ARBA" id="ARBA00022842"/>
    </source>
</evidence>
<dbReference type="NCBIfam" id="NF003429">
    <property type="entry name" value="PRK04926.1"/>
    <property type="match status" value="1"/>
</dbReference>
<dbReference type="PROSITE" id="PS51831">
    <property type="entry name" value="HD"/>
    <property type="match status" value="1"/>
</dbReference>
<comment type="catalytic activity">
    <reaction evidence="3">
        <text>dGTP + H2O = 2'-deoxyguanosine + triphosphate + H(+)</text>
        <dbReference type="Rhea" id="RHEA:15193"/>
        <dbReference type="ChEBI" id="CHEBI:15377"/>
        <dbReference type="ChEBI" id="CHEBI:15378"/>
        <dbReference type="ChEBI" id="CHEBI:17172"/>
        <dbReference type="ChEBI" id="CHEBI:18036"/>
        <dbReference type="ChEBI" id="CHEBI:61429"/>
        <dbReference type="EC" id="3.1.5.1"/>
    </reaction>
</comment>
<dbReference type="HAMAP" id="MF_00030">
    <property type="entry name" value="dGTPase_type1"/>
    <property type="match status" value="1"/>
</dbReference>
<comment type="caution">
    <text evidence="3">As this bacterium is not an Enterobacterale, this protein may not have a true dGTPase activity.</text>
</comment>
<dbReference type="InterPro" id="IPR003607">
    <property type="entry name" value="HD/PDEase_dom"/>
</dbReference>
<dbReference type="PANTHER" id="PTHR11373:SF32">
    <property type="entry name" value="DEOXYGUANOSINETRIPHOSPHATE TRIPHOSPHOHYDROLASE"/>
    <property type="match status" value="1"/>
</dbReference>
<comment type="caution">
    <text evidence="5">The sequence shown here is derived from an EMBL/GenBank/DDBJ whole genome shotgun (WGS) entry which is preliminary data.</text>
</comment>
<dbReference type="SUPFAM" id="SSF109604">
    <property type="entry name" value="HD-domain/PDEase-like"/>
    <property type="match status" value="1"/>
</dbReference>
<name>A0A0F4PLK5_9GAMM</name>
<dbReference type="Pfam" id="PF01966">
    <property type="entry name" value="HD"/>
    <property type="match status" value="1"/>
</dbReference>
<accession>A0A0F4PLK5</accession>
<dbReference type="PANTHER" id="PTHR11373">
    <property type="entry name" value="DEOXYNUCLEOSIDE TRIPHOSPHATE TRIPHOSPHOHYDROLASE"/>
    <property type="match status" value="1"/>
</dbReference>
<evidence type="ECO:0000256" key="3">
    <source>
        <dbReference type="HAMAP-Rule" id="MF_00030"/>
    </source>
</evidence>
<dbReference type="GO" id="GO:0006203">
    <property type="term" value="P:dGTP catabolic process"/>
    <property type="evidence" value="ECO:0007669"/>
    <property type="project" value="InterPro"/>
</dbReference>
<dbReference type="RefSeq" id="WP_045980189.1">
    <property type="nucleotide sequence ID" value="NZ_JXXY01000015.1"/>
</dbReference>
<dbReference type="EC" id="3.1.5.1" evidence="3"/>
<comment type="cofactor">
    <cofactor evidence="3">
        <name>Mg(2+)</name>
        <dbReference type="ChEBI" id="CHEBI:18420"/>
    </cofactor>
</comment>
<keyword evidence="2 3" id="KW-0460">Magnesium</keyword>
<dbReference type="AlphaFoldDB" id="A0A0F4PLK5"/>
<dbReference type="EMBL" id="JXXZ01000006">
    <property type="protein sequence ID" value="KJZ00229.1"/>
    <property type="molecule type" value="Genomic_DNA"/>
</dbReference>
<dbReference type="InterPro" id="IPR050135">
    <property type="entry name" value="dGTPase-like"/>
</dbReference>
<dbReference type="Gene3D" id="1.10.3410.10">
    <property type="entry name" value="putative deoxyguanosinetriphosphate triphosphohydrolase like domain"/>
    <property type="match status" value="1"/>
</dbReference>
<dbReference type="OrthoDB" id="9803619at2"/>
<dbReference type="SMART" id="SM00471">
    <property type="entry name" value="HDc"/>
    <property type="match status" value="1"/>
</dbReference>
<sequence length="484" mass="55401">MDFTIKINTARQVNPLKTLHTSLESDRGRIINSSGIRRLQQKTQVFPLERNAAVRSRLTHSLEVQQNGRFIVQKLFSKLNAQERAHYGLTDMERPFETLVEMACLMHDIGNPAFGHFGEAAINHWFSRYLQQRFGPLPTLAQAHPLKHQLMLDLQSFEGNAQAIRAVHSLLALNLSYSQIAAILKYTRPGTMAKDARPEDKSYLMKKVGFYHSEAAFIAQLGDALEMDNGCRHPASYIMEAADDIAYCLADMEDAVEKGILSVEKLVHYLDDAYRQRLAALDTAEQGYSDLVAKACEFARQKADEAEFNYNNTFFIYLRVKLLHPLVEHAATRFKDNIEQVYAGTLNASLIEDGSHHQAITDALKTVARERVFCHPEVEKLELQGYKIISGLLDEYQVLLDLEYEQFTQVLSHHKDFLIATRMVKKLSGKYLNVYEKAVAALNKDAENFHLYEFYHRCRLIQDHISGMTDQFAYDEYRTLKVVE</sequence>
<dbReference type="Gene3D" id="1.10.3210.10">
    <property type="entry name" value="Hypothetical protein af1432"/>
    <property type="match status" value="1"/>
</dbReference>
<dbReference type="GO" id="GO:0008832">
    <property type="term" value="F:dGTPase activity"/>
    <property type="evidence" value="ECO:0007669"/>
    <property type="project" value="UniProtKB-UniRule"/>
</dbReference>
<organism evidence="5 6">
    <name type="scientific">Pseudoalteromonas ruthenica</name>
    <dbReference type="NCBI Taxonomy" id="151081"/>
    <lineage>
        <taxon>Bacteria</taxon>
        <taxon>Pseudomonadati</taxon>
        <taxon>Pseudomonadota</taxon>
        <taxon>Gammaproteobacteria</taxon>
        <taxon>Alteromonadales</taxon>
        <taxon>Pseudoalteromonadaceae</taxon>
        <taxon>Pseudoalteromonas</taxon>
    </lineage>
</organism>
<dbReference type="GeneID" id="58228001"/>
<dbReference type="NCBIfam" id="TIGR01353">
    <property type="entry name" value="dGTP_triPase"/>
    <property type="match status" value="1"/>
</dbReference>
<protein>
    <recommendedName>
        <fullName evidence="3">Probable deoxyguanosinetriphosphate triphosphohydrolase</fullName>
        <shortName evidence="3">dGTP triphosphohydrolase</shortName>
        <shortName evidence="3">dGTPase</shortName>
        <ecNumber evidence="3">3.1.5.1</ecNumber>
    </recommendedName>
</protein>
<dbReference type="InterPro" id="IPR020779">
    <property type="entry name" value="dNTPase_1"/>
</dbReference>
<evidence type="ECO:0000313" key="6">
    <source>
        <dbReference type="Proteomes" id="UP000033664"/>
    </source>
</evidence>
<proteinExistence type="inferred from homology"/>